<evidence type="ECO:0000313" key="1">
    <source>
        <dbReference type="EMBL" id="PRY47067.1"/>
    </source>
</evidence>
<name>A0A2T0TN36_9BACT</name>
<accession>A0A2T0TN36</accession>
<dbReference type="RefSeq" id="WP_281257877.1">
    <property type="nucleotide sequence ID" value="NZ_PVTE01000001.1"/>
</dbReference>
<dbReference type="EMBL" id="PVTE01000001">
    <property type="protein sequence ID" value="PRY47067.1"/>
    <property type="molecule type" value="Genomic_DNA"/>
</dbReference>
<organism evidence="1 2">
    <name type="scientific">Spirosoma oryzae</name>
    <dbReference type="NCBI Taxonomy" id="1469603"/>
    <lineage>
        <taxon>Bacteria</taxon>
        <taxon>Pseudomonadati</taxon>
        <taxon>Bacteroidota</taxon>
        <taxon>Cytophagia</taxon>
        <taxon>Cytophagales</taxon>
        <taxon>Cytophagaceae</taxon>
        <taxon>Spirosoma</taxon>
    </lineage>
</organism>
<gene>
    <name evidence="1" type="ORF">CLV58_101131</name>
</gene>
<evidence type="ECO:0000313" key="2">
    <source>
        <dbReference type="Proteomes" id="UP000238375"/>
    </source>
</evidence>
<dbReference type="Proteomes" id="UP000238375">
    <property type="component" value="Unassembled WGS sequence"/>
</dbReference>
<dbReference type="AlphaFoldDB" id="A0A2T0TN36"/>
<sequence length="44" mass="5247">MYSTSMIFINTDNANVSQRNIYNANANRQNRKLLLPQAEILYWR</sequence>
<proteinExistence type="predicted"/>
<keyword evidence="2" id="KW-1185">Reference proteome</keyword>
<protein>
    <submittedName>
        <fullName evidence="1">Uncharacterized protein</fullName>
    </submittedName>
</protein>
<reference evidence="1 2" key="1">
    <citation type="submission" date="2018-03" db="EMBL/GenBank/DDBJ databases">
        <title>Genomic Encyclopedia of Archaeal and Bacterial Type Strains, Phase II (KMG-II): from individual species to whole genera.</title>
        <authorList>
            <person name="Goeker M."/>
        </authorList>
    </citation>
    <scope>NUCLEOTIDE SEQUENCE [LARGE SCALE GENOMIC DNA]</scope>
    <source>
        <strain evidence="1 2">DSM 28354</strain>
    </source>
</reference>
<comment type="caution">
    <text evidence="1">The sequence shown here is derived from an EMBL/GenBank/DDBJ whole genome shotgun (WGS) entry which is preliminary data.</text>
</comment>